<dbReference type="InterPro" id="IPR016187">
    <property type="entry name" value="CTDL_fold"/>
</dbReference>
<evidence type="ECO:0000256" key="2">
    <source>
        <dbReference type="ARBA" id="ARBA00022679"/>
    </source>
</evidence>
<evidence type="ECO:0000256" key="3">
    <source>
        <dbReference type="SAM" id="MobiDB-lite"/>
    </source>
</evidence>
<evidence type="ECO:0000259" key="5">
    <source>
        <dbReference type="Pfam" id="PF10017"/>
    </source>
</evidence>
<evidence type="ECO:0008006" key="8">
    <source>
        <dbReference type="Google" id="ProtNLM"/>
    </source>
</evidence>
<dbReference type="InterPro" id="IPR042095">
    <property type="entry name" value="SUMF_sf"/>
</dbReference>
<accession>A0A5N5X625</accession>
<feature type="domain" description="Sulfatase-modifying factor enzyme-like" evidence="4">
    <location>
        <begin position="554"/>
        <end position="843"/>
    </location>
</feature>
<keyword evidence="7" id="KW-1185">Reference proteome</keyword>
<feature type="region of interest" description="Disordered" evidence="3">
    <location>
        <begin position="686"/>
        <end position="708"/>
    </location>
</feature>
<dbReference type="PANTHER" id="PTHR43397">
    <property type="entry name" value="ERGOTHIONEINE BIOSYNTHESIS PROTEIN 1"/>
    <property type="match status" value="1"/>
</dbReference>
<dbReference type="Gene3D" id="3.40.50.150">
    <property type="entry name" value="Vaccinia Virus protein VP39"/>
    <property type="match status" value="1"/>
</dbReference>
<reference evidence="6 7" key="1">
    <citation type="submission" date="2019-04" db="EMBL/GenBank/DDBJ databases">
        <title>Friends and foes A comparative genomics study of 23 Aspergillus species from section Flavi.</title>
        <authorList>
            <consortium name="DOE Joint Genome Institute"/>
            <person name="Kjaerbolling I."/>
            <person name="Vesth T."/>
            <person name="Frisvad J.C."/>
            <person name="Nybo J.L."/>
            <person name="Theobald S."/>
            <person name="Kildgaard S."/>
            <person name="Isbrandt T."/>
            <person name="Kuo A."/>
            <person name="Sato A."/>
            <person name="Lyhne E.K."/>
            <person name="Kogle M.E."/>
            <person name="Wiebenga A."/>
            <person name="Kun R.S."/>
            <person name="Lubbers R.J."/>
            <person name="Makela M.R."/>
            <person name="Barry K."/>
            <person name="Chovatia M."/>
            <person name="Clum A."/>
            <person name="Daum C."/>
            <person name="Haridas S."/>
            <person name="He G."/>
            <person name="LaButti K."/>
            <person name="Lipzen A."/>
            <person name="Mondo S."/>
            <person name="Riley R."/>
            <person name="Salamov A."/>
            <person name="Simmons B.A."/>
            <person name="Magnuson J.K."/>
            <person name="Henrissat B."/>
            <person name="Mortensen U.H."/>
            <person name="Larsen T.O."/>
            <person name="Devries R.P."/>
            <person name="Grigoriev I.V."/>
            <person name="Machida M."/>
            <person name="Baker S.E."/>
            <person name="Andersen M.R."/>
        </authorList>
    </citation>
    <scope>NUCLEOTIDE SEQUENCE [LARGE SCALE GENOMIC DNA]</scope>
    <source>
        <strain evidence="6 7">CBS 151.66</strain>
    </source>
</reference>
<dbReference type="AlphaFoldDB" id="A0A5N5X625"/>
<dbReference type="GO" id="GO:0008168">
    <property type="term" value="F:methyltransferase activity"/>
    <property type="evidence" value="ECO:0007669"/>
    <property type="project" value="UniProtKB-KW"/>
</dbReference>
<sequence>MSPLAYPTKTVDIVNIHQNDVEFSLVNEIHKGINPPAGTKKSMPTMLLYDANGLKLFEEITYLEEYYLTNAEIEVLNRNAKRIIERIPDNAQLLELGSGNLRKVEILLREFERVGKRVDYYALDLSLSELQRTFSEVSIEEFTHVGFHGLHGTYDDALTWLGNTENRKRPTAILSMGSSLGNFDRPAAASFLSRYAKLLGPSDLMIIGLDGCKDSDKVYRAYNDSKGITQQFYENGLVHANTVLGYEAFKPNEWQVVTDYDPVEGRHQASYSPKQDVVINGVLLHKGEKLVFEEAFKYGPEERDQLWRDAKLIDVAELGNGSDEYHLHILSSAALDFPTSPSQYAAHTIPSFEEWQVLWTAWDNATKAMVPREELLSKPIKLRNALIFYLGHIPTFLDIHLTRASREKPTDPKAYQLIFERGIDPDVDDPEKCHSHSEIPDEWPALDDILDYQERVRNRVRSIYQIEGLAKNRVLGEALWIGFEHEVMHLETFLYMLIQSEKTLPPPAADRPDFEKMYREARQNSKPNEWFSIPEQILTIGLDGADGNDVPPFTYGWDNEKPARTVNIPAFEAQGRPITNGEYAKYLQAHQSRRRPASWVLTHSNEDYSIPVAVNGSSVAATKDFMSNFAVRTVFGPVPLELAQDWPVMASYDELAEYAEWVGCRIPTFEEARSIYMHSTRLKRASGVKRHDEQNGHSVNGDMNGLNGNGYSKINPSKPRMPDHQPVQYPSQGAMPVFIDLDGCNVGFKHWHPTPVIQNGDRLAGQGELGGAWEWTSTPIAPHDGFKAMEIYPGYTSDFFDGKHNVILGGSWATHPRIAGRTTFVNWYQHNYPYTWAGARLVRDF</sequence>
<dbReference type="InterPro" id="IPR019257">
    <property type="entry name" value="MeTrfase_dom"/>
</dbReference>
<dbReference type="PANTHER" id="PTHR43397:SF1">
    <property type="entry name" value="ERGOTHIONEINE BIOSYNTHESIS PROTEIN 1"/>
    <property type="match status" value="1"/>
</dbReference>
<keyword evidence="1" id="KW-0489">Methyltransferase</keyword>
<proteinExistence type="predicted"/>
<feature type="domain" description="Histidine-specific methyltransferase SAM-dependent" evidence="5">
    <location>
        <begin position="28"/>
        <end position="330"/>
    </location>
</feature>
<keyword evidence="2" id="KW-0808">Transferase</keyword>
<dbReference type="InterPro" id="IPR005532">
    <property type="entry name" value="SUMF_dom"/>
</dbReference>
<dbReference type="EMBL" id="ML732204">
    <property type="protein sequence ID" value="KAB8074790.1"/>
    <property type="molecule type" value="Genomic_DNA"/>
</dbReference>
<gene>
    <name evidence="6" type="ORF">BDV29DRAFT_173092</name>
</gene>
<dbReference type="OrthoDB" id="659at2759"/>
<dbReference type="Proteomes" id="UP000326565">
    <property type="component" value="Unassembled WGS sequence"/>
</dbReference>
<dbReference type="Pfam" id="PF03781">
    <property type="entry name" value="FGE-sulfatase"/>
    <property type="match status" value="1"/>
</dbReference>
<name>A0A5N5X625_9EURO</name>
<dbReference type="InterPro" id="IPR017805">
    <property type="entry name" value="SAM_MeTrfase_EasF-type_put"/>
</dbReference>
<dbReference type="NCBIfam" id="TIGR03439">
    <property type="entry name" value="methyl_EasF"/>
    <property type="match status" value="1"/>
</dbReference>
<dbReference type="SUPFAM" id="SSF56436">
    <property type="entry name" value="C-type lectin-like"/>
    <property type="match status" value="1"/>
</dbReference>
<evidence type="ECO:0000256" key="1">
    <source>
        <dbReference type="ARBA" id="ARBA00022603"/>
    </source>
</evidence>
<evidence type="ECO:0000259" key="4">
    <source>
        <dbReference type="Pfam" id="PF03781"/>
    </source>
</evidence>
<protein>
    <recommendedName>
        <fullName evidence="8">C-type lectin protein</fullName>
    </recommendedName>
</protein>
<dbReference type="InterPro" id="IPR029063">
    <property type="entry name" value="SAM-dependent_MTases_sf"/>
</dbReference>
<dbReference type="Gene3D" id="3.90.1580.10">
    <property type="entry name" value="paralog of FGE (formylglycine-generating enzyme)"/>
    <property type="match status" value="1"/>
</dbReference>
<evidence type="ECO:0000313" key="6">
    <source>
        <dbReference type="EMBL" id="KAB8074790.1"/>
    </source>
</evidence>
<dbReference type="Pfam" id="PF10017">
    <property type="entry name" value="Methyltransf_33"/>
    <property type="match status" value="1"/>
</dbReference>
<dbReference type="GO" id="GO:0032259">
    <property type="term" value="P:methylation"/>
    <property type="evidence" value="ECO:0007669"/>
    <property type="project" value="UniProtKB-KW"/>
</dbReference>
<dbReference type="InterPro" id="IPR051128">
    <property type="entry name" value="EgtD_Methyltrsf_superfamily"/>
</dbReference>
<organism evidence="6 7">
    <name type="scientific">Aspergillus leporis</name>
    <dbReference type="NCBI Taxonomy" id="41062"/>
    <lineage>
        <taxon>Eukaryota</taxon>
        <taxon>Fungi</taxon>
        <taxon>Dikarya</taxon>
        <taxon>Ascomycota</taxon>
        <taxon>Pezizomycotina</taxon>
        <taxon>Eurotiomycetes</taxon>
        <taxon>Eurotiomycetidae</taxon>
        <taxon>Eurotiales</taxon>
        <taxon>Aspergillaceae</taxon>
        <taxon>Aspergillus</taxon>
        <taxon>Aspergillus subgen. Circumdati</taxon>
    </lineage>
</organism>
<evidence type="ECO:0000313" key="7">
    <source>
        <dbReference type="Proteomes" id="UP000326565"/>
    </source>
</evidence>